<reference evidence="1" key="2">
    <citation type="journal article" date="2015" name="Data Brief">
        <title>Shoot transcriptome of the giant reed, Arundo donax.</title>
        <authorList>
            <person name="Barrero R.A."/>
            <person name="Guerrero F.D."/>
            <person name="Moolhuijzen P."/>
            <person name="Goolsby J.A."/>
            <person name="Tidwell J."/>
            <person name="Bellgard S.E."/>
            <person name="Bellgard M.I."/>
        </authorList>
    </citation>
    <scope>NUCLEOTIDE SEQUENCE</scope>
    <source>
        <tissue evidence="1">Shoot tissue taken approximately 20 cm above the soil surface</tissue>
    </source>
</reference>
<accession>A0A0A9C2F1</accession>
<organism evidence="1">
    <name type="scientific">Arundo donax</name>
    <name type="common">Giant reed</name>
    <name type="synonym">Donax arundinaceus</name>
    <dbReference type="NCBI Taxonomy" id="35708"/>
    <lineage>
        <taxon>Eukaryota</taxon>
        <taxon>Viridiplantae</taxon>
        <taxon>Streptophyta</taxon>
        <taxon>Embryophyta</taxon>
        <taxon>Tracheophyta</taxon>
        <taxon>Spermatophyta</taxon>
        <taxon>Magnoliopsida</taxon>
        <taxon>Liliopsida</taxon>
        <taxon>Poales</taxon>
        <taxon>Poaceae</taxon>
        <taxon>PACMAD clade</taxon>
        <taxon>Arundinoideae</taxon>
        <taxon>Arundineae</taxon>
        <taxon>Arundo</taxon>
    </lineage>
</organism>
<sequence>MDMMGAWNLSETARGRLEIFQINWDERGQLQLIHSLIYRSHFFVQMFPSTSSSLV</sequence>
<reference evidence="1" key="1">
    <citation type="submission" date="2014-09" db="EMBL/GenBank/DDBJ databases">
        <authorList>
            <person name="Magalhaes I.L.F."/>
            <person name="Oliveira U."/>
            <person name="Santos F.R."/>
            <person name="Vidigal T.H.D.A."/>
            <person name="Brescovit A.D."/>
            <person name="Santos A.J."/>
        </authorList>
    </citation>
    <scope>NUCLEOTIDE SEQUENCE</scope>
    <source>
        <tissue evidence="1">Shoot tissue taken approximately 20 cm above the soil surface</tissue>
    </source>
</reference>
<proteinExistence type="predicted"/>
<dbReference type="EMBL" id="GBRH01228139">
    <property type="protein sequence ID" value="JAD69756.1"/>
    <property type="molecule type" value="Transcribed_RNA"/>
</dbReference>
<dbReference type="AlphaFoldDB" id="A0A0A9C2F1"/>
<protein>
    <submittedName>
        <fullName evidence="1">Uncharacterized protein</fullName>
    </submittedName>
</protein>
<name>A0A0A9C2F1_ARUDO</name>
<evidence type="ECO:0000313" key="1">
    <source>
        <dbReference type="EMBL" id="JAD69756.1"/>
    </source>
</evidence>